<dbReference type="AlphaFoldDB" id="A0A0W0XQM7"/>
<dbReference type="OrthoDB" id="5653197at2"/>
<protein>
    <submittedName>
        <fullName evidence="1">Uncharacterized protein</fullName>
    </submittedName>
</protein>
<keyword evidence="2" id="KW-1185">Reference proteome</keyword>
<comment type="caution">
    <text evidence="1">The sequence shown here is derived from an EMBL/GenBank/DDBJ whole genome shotgun (WGS) entry which is preliminary data.</text>
</comment>
<evidence type="ECO:0000313" key="2">
    <source>
        <dbReference type="Proteomes" id="UP000054608"/>
    </source>
</evidence>
<name>A0A0W0XQM7_9GAMM</name>
<dbReference type="EMBL" id="LNYT01000020">
    <property type="protein sequence ID" value="KTD46672.1"/>
    <property type="molecule type" value="Genomic_DNA"/>
</dbReference>
<gene>
    <name evidence="1" type="ORF">Lrub_1594</name>
</gene>
<dbReference type="RefSeq" id="WP_133134123.1">
    <property type="nucleotide sequence ID" value="NZ_CAAAIN010000005.1"/>
</dbReference>
<proteinExistence type="predicted"/>
<sequence>MFLYKKHLERLREKMKLLAIPLTPTHFLHIRFTADTRRQVGFSFLQRVNWQQQKGTVLGQYSDSLVIWSDSDRLVLVAKDKLAGLKPLQDYEYTLKLTEIIKQLLNEDIVSLAKNMADLERFEEKIPLLYQEGNLALIVLAEASWNDWLAVAPLVVEFLAQQFKEYVHRQEQQAFEAVGPSLNKEVEQTAAIMQFTFNTLLELKPDYTDKAVMASYYAMATQLAHYFYTQALNHPEKIGEQATACSENMDRIPNSVAALVCAMMGGANQDSFIHHACHLLWIKALFPDVLPGLMPHQFNLDEWYRQNPDKLIVLYHRLMADPYFIACNDLLQKNRQPAAQFAIAKLRYFYVNALFKTSYDSLPQRQDALTPLLQLVRNNRPEAVQFLLNELSGPSFNGSSPCFFLDGHVALALSHHYGRSLDYGDNQLAWSFWQKGKTTSMNGRSSDHSHVKAKLEVLFESGNAQGFAIQRLKAEAEVGHPVALQYLRETSHHVPAAALACLELFAQKKTLTSMQYAESGTFYTMARRENAALAARCYCVILKHQHKLTLKTLLAWIEEGHEFAIEELELKIKGYLRKDKADSIEKKILPLLERPQILKALLPEMVILLIHYMDKVWRYDFEDDEPAGNHSPVFCNEWLLAFLHRLKRMQLSNKKQLIPLLLMHTAALLTEEGNFLLFQLAAQEYSFTELAAATWLKTLADILVTCTQGHKTNPFKLRIEEFLLNNPHVVKALAVCEDARKRLHNNPYFTLAVNTLEGHSEVSFCGEGLTPSRALP</sequence>
<accession>A0A0W0XQM7</accession>
<dbReference type="Proteomes" id="UP000054608">
    <property type="component" value="Unassembled WGS sequence"/>
</dbReference>
<organism evidence="1 2">
    <name type="scientific">Legionella rubrilucens</name>
    <dbReference type="NCBI Taxonomy" id="458"/>
    <lineage>
        <taxon>Bacteria</taxon>
        <taxon>Pseudomonadati</taxon>
        <taxon>Pseudomonadota</taxon>
        <taxon>Gammaproteobacteria</taxon>
        <taxon>Legionellales</taxon>
        <taxon>Legionellaceae</taxon>
        <taxon>Legionella</taxon>
    </lineage>
</organism>
<dbReference type="PATRIC" id="fig|458.5.peg.1664"/>
<dbReference type="STRING" id="458.Lrub_1594"/>
<reference evidence="1 2" key="1">
    <citation type="submission" date="2015-11" db="EMBL/GenBank/DDBJ databases">
        <title>Genomic analysis of 38 Legionella species identifies large and diverse effector repertoires.</title>
        <authorList>
            <person name="Burstein D."/>
            <person name="Amaro F."/>
            <person name="Zusman T."/>
            <person name="Lifshitz Z."/>
            <person name="Cohen O."/>
            <person name="Gilbert J.A."/>
            <person name="Pupko T."/>
            <person name="Shuman H.A."/>
            <person name="Segal G."/>
        </authorList>
    </citation>
    <scope>NUCLEOTIDE SEQUENCE [LARGE SCALE GENOMIC DNA]</scope>
    <source>
        <strain evidence="1 2">WA-270A-C2</strain>
    </source>
</reference>
<evidence type="ECO:0000313" key="1">
    <source>
        <dbReference type="EMBL" id="KTD46672.1"/>
    </source>
</evidence>